<evidence type="ECO:0000256" key="2">
    <source>
        <dbReference type="SAM" id="SignalP"/>
    </source>
</evidence>
<feature type="chain" id="PRO_5038543831" evidence="2">
    <location>
        <begin position="23"/>
        <end position="149"/>
    </location>
</feature>
<proteinExistence type="predicted"/>
<gene>
    <name evidence="3" type="ORF">BKM31_03690</name>
</gene>
<feature type="region of interest" description="Disordered" evidence="1">
    <location>
        <begin position="78"/>
        <end position="97"/>
    </location>
</feature>
<dbReference type="Proteomes" id="UP000190797">
    <property type="component" value="Chromosome"/>
</dbReference>
<feature type="compositionally biased region" description="Gly residues" evidence="1">
    <location>
        <begin position="86"/>
        <end position="97"/>
    </location>
</feature>
<dbReference type="OrthoDB" id="3544529at2"/>
<accession>A0A1U9ZRZ9</accession>
<evidence type="ECO:0000313" key="4">
    <source>
        <dbReference type="Proteomes" id="UP000190797"/>
    </source>
</evidence>
<keyword evidence="2" id="KW-0732">Signal</keyword>
<sequence length="149" mass="15635">MKRTLIAAGGALATAAALMVLAAPASAVPAYCNLSLADASRSLGIDTWGVYAGQREADACESDHGLAHDKWENEKDKYDDGNNWDNGGGWDNGSWGNGGNWNNGGNWGHGGHGYTTNWASPGNWGNRGYGLPGAPGSRGYGWPTSAYRF</sequence>
<feature type="signal peptide" evidence="2">
    <location>
        <begin position="1"/>
        <end position="22"/>
    </location>
</feature>
<dbReference type="EMBL" id="CP017717">
    <property type="protein sequence ID" value="AQZ60730.1"/>
    <property type="molecule type" value="Genomic_DNA"/>
</dbReference>
<dbReference type="KEGG" id="noa:BKM31_03690"/>
<dbReference type="AlphaFoldDB" id="A0A1U9ZRZ9"/>
<keyword evidence="4" id="KW-1185">Reference proteome</keyword>
<name>A0A1U9ZRZ9_9ACTN</name>
<reference evidence="4" key="1">
    <citation type="journal article" date="2017" name="Med. Chem. Commun.">
        <title>Nonomuraea sp. ATCC 55076 harbours the largest actinomycete chromosome to date and the kistamicin biosynthetic gene cluster.</title>
        <authorList>
            <person name="Nazari B."/>
            <person name="Forneris C.C."/>
            <person name="Gibson M.I."/>
            <person name="Moon K."/>
            <person name="Schramma K.R."/>
            <person name="Seyedsayamdost M.R."/>
        </authorList>
    </citation>
    <scope>NUCLEOTIDE SEQUENCE [LARGE SCALE GENOMIC DNA]</scope>
    <source>
        <strain evidence="4">ATCC 55076</strain>
    </source>
</reference>
<protein>
    <submittedName>
        <fullName evidence="3">Uncharacterized protein</fullName>
    </submittedName>
</protein>
<evidence type="ECO:0000313" key="3">
    <source>
        <dbReference type="EMBL" id="AQZ60730.1"/>
    </source>
</evidence>
<organism evidence="3 4">
    <name type="scientific">[Actinomadura] parvosata subsp. kistnae</name>
    <dbReference type="NCBI Taxonomy" id="1909395"/>
    <lineage>
        <taxon>Bacteria</taxon>
        <taxon>Bacillati</taxon>
        <taxon>Actinomycetota</taxon>
        <taxon>Actinomycetes</taxon>
        <taxon>Streptosporangiales</taxon>
        <taxon>Streptosporangiaceae</taxon>
        <taxon>Nonomuraea</taxon>
    </lineage>
</organism>
<evidence type="ECO:0000256" key="1">
    <source>
        <dbReference type="SAM" id="MobiDB-lite"/>
    </source>
</evidence>
<dbReference type="RefSeq" id="WP_155126474.1">
    <property type="nucleotide sequence ID" value="NZ_CP017717.1"/>
</dbReference>